<dbReference type="Proteomes" id="UP000434342">
    <property type="component" value="Unassembled WGS sequence"/>
</dbReference>
<dbReference type="InterPro" id="IPR015424">
    <property type="entry name" value="PyrdxlP-dep_Trfase"/>
</dbReference>
<dbReference type="AlphaFoldDB" id="A0A6N7X8Q3"/>
<sequence length="322" mass="36435">MHHKEIGGYLELEHFCGSEYHEGAVALNAARSCLLYLLEARGVQSIWIPMYLCDSVGESCKAAGVAIRTYDVTKDFKPDYHTINLTAGDYLYLVDYYGQLAQGDVLEARDYCDGRLILDEVQAFFRLPLPGIDTLYCCRKFFGVPDGGYLYTNAQLAHTLPQAKSTQHALHLLGRMDDGANAHYGEYSASEHLFAGEHMSAMSEITHNLLRGIDYKAVAESRLRNFLFVHDRLGEKNELVPVAHPGAFMYPLLVRDASPIRSAMQQRKIYVPTLWPGAARLEGMSGRLSRDILPLPIDQRYDEEDMEYMCDIVEELLKRGRR</sequence>
<comment type="caution">
    <text evidence="1">The sequence shown here is derived from an EMBL/GenBank/DDBJ whole genome shotgun (WGS) entry which is preliminary data.</text>
</comment>
<proteinExistence type="predicted"/>
<dbReference type="EMBL" id="VUND01000001">
    <property type="protein sequence ID" value="MST59784.1"/>
    <property type="molecule type" value="Genomic_DNA"/>
</dbReference>
<accession>A0A6N7X8Q3</accession>
<dbReference type="SUPFAM" id="SSF53383">
    <property type="entry name" value="PLP-dependent transferases"/>
    <property type="match status" value="1"/>
</dbReference>
<name>A0A6N7X8Q3_9ACTN</name>
<reference evidence="1 2" key="1">
    <citation type="submission" date="2019-08" db="EMBL/GenBank/DDBJ databases">
        <title>In-depth cultivation of the pig gut microbiome towards novel bacterial diversity and tailored functional studies.</title>
        <authorList>
            <person name="Wylensek D."/>
            <person name="Hitch T.C.A."/>
            <person name="Clavel T."/>
        </authorList>
    </citation>
    <scope>NUCLEOTIDE SEQUENCE [LARGE SCALE GENOMIC DNA]</scope>
    <source>
        <strain evidence="1 2">WB01_CNA04</strain>
    </source>
</reference>
<evidence type="ECO:0000313" key="1">
    <source>
        <dbReference type="EMBL" id="MST59784.1"/>
    </source>
</evidence>
<organism evidence="1 2">
    <name type="scientific">Parafannyhessea umbonata</name>
    <dbReference type="NCBI Taxonomy" id="604330"/>
    <lineage>
        <taxon>Bacteria</taxon>
        <taxon>Bacillati</taxon>
        <taxon>Actinomycetota</taxon>
        <taxon>Coriobacteriia</taxon>
        <taxon>Coriobacteriales</taxon>
        <taxon>Atopobiaceae</taxon>
        <taxon>Parafannyhessea</taxon>
    </lineage>
</organism>
<protein>
    <submittedName>
        <fullName evidence="1">Uncharacterized protein</fullName>
    </submittedName>
</protein>
<evidence type="ECO:0000313" key="2">
    <source>
        <dbReference type="Proteomes" id="UP000434342"/>
    </source>
</evidence>
<gene>
    <name evidence="1" type="ORF">FYJ69_02495</name>
</gene>
<dbReference type="RefSeq" id="WP_154539758.1">
    <property type="nucleotide sequence ID" value="NZ_VUND01000001.1"/>
</dbReference>